<dbReference type="AlphaFoldDB" id="A0A498JY59"/>
<comment type="caution">
    <text evidence="1">The sequence shown here is derived from an EMBL/GenBank/DDBJ whole genome shotgun (WGS) entry which is preliminary data.</text>
</comment>
<evidence type="ECO:0000313" key="1">
    <source>
        <dbReference type="EMBL" id="RXI00027.1"/>
    </source>
</evidence>
<organism evidence="1 2">
    <name type="scientific">Malus domestica</name>
    <name type="common">Apple</name>
    <name type="synonym">Pyrus malus</name>
    <dbReference type="NCBI Taxonomy" id="3750"/>
    <lineage>
        <taxon>Eukaryota</taxon>
        <taxon>Viridiplantae</taxon>
        <taxon>Streptophyta</taxon>
        <taxon>Embryophyta</taxon>
        <taxon>Tracheophyta</taxon>
        <taxon>Spermatophyta</taxon>
        <taxon>Magnoliopsida</taxon>
        <taxon>eudicotyledons</taxon>
        <taxon>Gunneridae</taxon>
        <taxon>Pentapetalae</taxon>
        <taxon>rosids</taxon>
        <taxon>fabids</taxon>
        <taxon>Rosales</taxon>
        <taxon>Rosaceae</taxon>
        <taxon>Amygdaloideae</taxon>
        <taxon>Maleae</taxon>
        <taxon>Malus</taxon>
    </lineage>
</organism>
<sequence>MPPGPCDMMKYVEFAHAISVAMRNSYPTADWHSWKYVPVDVKKAVMDQLLCNYTLDDMNEELMKLMEEVLKRDYKQWCYDMEQNGGPTEQ</sequence>
<keyword evidence="2" id="KW-1185">Reference proteome</keyword>
<name>A0A498JY59_MALDO</name>
<protein>
    <submittedName>
        <fullName evidence="1">Uncharacterized protein</fullName>
    </submittedName>
</protein>
<evidence type="ECO:0000313" key="2">
    <source>
        <dbReference type="Proteomes" id="UP000290289"/>
    </source>
</evidence>
<dbReference type="Proteomes" id="UP000290289">
    <property type="component" value="Chromosome 5"/>
</dbReference>
<dbReference type="EMBL" id="RDQH01000331">
    <property type="protein sequence ID" value="RXI00027.1"/>
    <property type="molecule type" value="Genomic_DNA"/>
</dbReference>
<reference evidence="1 2" key="1">
    <citation type="submission" date="2018-10" db="EMBL/GenBank/DDBJ databases">
        <title>A high-quality apple genome assembly.</title>
        <authorList>
            <person name="Hu J."/>
        </authorList>
    </citation>
    <scope>NUCLEOTIDE SEQUENCE [LARGE SCALE GENOMIC DNA]</scope>
    <source>
        <strain evidence="2">cv. HFTH1</strain>
        <tissue evidence="1">Young leaf</tissue>
    </source>
</reference>
<accession>A0A498JY59</accession>
<proteinExistence type="predicted"/>
<gene>
    <name evidence="1" type="ORF">DVH24_030517</name>
</gene>